<organism evidence="3 4">
    <name type="scientific">[Clostridium] methylpentosum DSM 5476</name>
    <dbReference type="NCBI Taxonomy" id="537013"/>
    <lineage>
        <taxon>Bacteria</taxon>
        <taxon>Bacillati</taxon>
        <taxon>Bacillota</taxon>
        <taxon>Clostridia</taxon>
        <taxon>Eubacteriales</taxon>
        <taxon>Oscillospiraceae</taxon>
        <taxon>Oscillospiraceae incertae sedis</taxon>
    </lineage>
</organism>
<dbReference type="HOGENOM" id="CLU_504998_0_0_9"/>
<keyword evidence="2" id="KW-0472">Membrane</keyword>
<dbReference type="STRING" id="537013.CLOSTMETH_01494"/>
<accession>C0ECC5</accession>
<reference evidence="3 4" key="1">
    <citation type="submission" date="2009-01" db="EMBL/GenBank/DDBJ databases">
        <authorList>
            <person name="Fulton L."/>
            <person name="Clifton S."/>
            <person name="Fulton B."/>
            <person name="Xu J."/>
            <person name="Minx P."/>
            <person name="Pepin K.H."/>
            <person name="Johnson M."/>
            <person name="Bhonagiri V."/>
            <person name="Nash W.E."/>
            <person name="Mardis E.R."/>
            <person name="Wilson R.K."/>
        </authorList>
    </citation>
    <scope>NUCLEOTIDE SEQUENCE [LARGE SCALE GENOMIC DNA]</scope>
    <source>
        <strain evidence="3 4">DSM 5476</strain>
    </source>
</reference>
<name>C0ECC5_9FIRM</name>
<dbReference type="AlphaFoldDB" id="C0ECC5"/>
<reference evidence="3 4" key="2">
    <citation type="submission" date="2009-02" db="EMBL/GenBank/DDBJ databases">
        <title>Draft genome sequence of Clostridium methylpentosum (DSM 5476).</title>
        <authorList>
            <person name="Sudarsanam P."/>
            <person name="Ley R."/>
            <person name="Guruge J."/>
            <person name="Turnbaugh P.J."/>
            <person name="Mahowald M."/>
            <person name="Liep D."/>
            <person name="Gordon J."/>
        </authorList>
    </citation>
    <scope>NUCLEOTIDE SEQUENCE [LARGE SCALE GENOMIC DNA]</scope>
    <source>
        <strain evidence="3 4">DSM 5476</strain>
    </source>
</reference>
<feature type="transmembrane region" description="Helical" evidence="2">
    <location>
        <begin position="510"/>
        <end position="532"/>
    </location>
</feature>
<feature type="transmembrane region" description="Helical" evidence="2">
    <location>
        <begin position="324"/>
        <end position="344"/>
    </location>
</feature>
<evidence type="ECO:0000256" key="2">
    <source>
        <dbReference type="SAM" id="Phobius"/>
    </source>
</evidence>
<protein>
    <submittedName>
        <fullName evidence="3">Uncharacterized protein</fullName>
    </submittedName>
</protein>
<keyword evidence="4" id="KW-1185">Reference proteome</keyword>
<feature type="coiled-coil region" evidence="1">
    <location>
        <begin position="185"/>
        <end position="224"/>
    </location>
</feature>
<gene>
    <name evidence="3" type="ORF">CLOSTMETH_01494</name>
</gene>
<evidence type="ECO:0000313" key="4">
    <source>
        <dbReference type="Proteomes" id="UP000003340"/>
    </source>
</evidence>
<feature type="transmembrane region" description="Helical" evidence="2">
    <location>
        <begin position="365"/>
        <end position="398"/>
    </location>
</feature>
<dbReference type="EMBL" id="ACEC01000048">
    <property type="protein sequence ID" value="EEG30873.1"/>
    <property type="molecule type" value="Genomic_DNA"/>
</dbReference>
<feature type="transmembrane region" description="Helical" evidence="2">
    <location>
        <begin position="453"/>
        <end position="473"/>
    </location>
</feature>
<comment type="caution">
    <text evidence="3">The sequence shown here is derived from an EMBL/GenBank/DDBJ whole genome shotgun (WGS) entry which is preliminary data.</text>
</comment>
<dbReference type="Proteomes" id="UP000003340">
    <property type="component" value="Unassembled WGS sequence"/>
</dbReference>
<keyword evidence="2" id="KW-1133">Transmembrane helix</keyword>
<evidence type="ECO:0000313" key="3">
    <source>
        <dbReference type="EMBL" id="EEG30873.1"/>
    </source>
</evidence>
<sequence length="539" mass="60772">MRKLLKMTGGELFKLLCCRSAILIFICLLLLSSAVPFLSRAALSASSILEPRIDFQHEYDLLIQGLDELKREEMSAFAVQVIDLYQQQLQDLYTVYHEQGLSPNTNLQTADGLRTYTASMVFSYQLSEKIREINQGERPDAELSELLERIPADILYYYPSSLLDEQFQSDMRQLSQMLEQGYDPEQIIREQITSLRQSIENCEREGNEEEVEYLRNKLEQKEYRLSVGGYDPRDWKSTACDQLEAYQVSLIQMEREKNYNAENSEFFYSDLEAKEKKERSRSIDRMLVEFRKQASNLECAIGRDTPPIEYAGLREGTRRQMVDFLPLLLGIAVCASVFGALSMGMERPGTLEGLFCRRTTRTVVVCSKLVSCGIASTGLVAVCTLAASLGFALLFGTGDLGNGYAVYVFGESHMIPFGVWYTVLVLQLLCVVWLCVAAAFFASAITRKIRWGILFGLAAGGCTTAGLILPPLWMEYQSYLGMSFSTEEGTAILPFFLSRVTQVLIKQVQLGFQAFAFLTAALLLAGASLIFLRRKSMYK</sequence>
<proteinExistence type="predicted"/>
<keyword evidence="1" id="KW-0175">Coiled coil</keyword>
<feature type="transmembrane region" description="Helical" evidence="2">
    <location>
        <begin position="418"/>
        <end position="441"/>
    </location>
</feature>
<evidence type="ECO:0000256" key="1">
    <source>
        <dbReference type="SAM" id="Coils"/>
    </source>
</evidence>
<keyword evidence="2" id="KW-0812">Transmembrane</keyword>